<feature type="region of interest" description="Disordered" evidence="1">
    <location>
        <begin position="84"/>
        <end position="112"/>
    </location>
</feature>
<dbReference type="AlphaFoldDB" id="A0A1J9P2L9"/>
<evidence type="ECO:0000256" key="1">
    <source>
        <dbReference type="SAM" id="MobiDB-lite"/>
    </source>
</evidence>
<reference evidence="2 3" key="1">
    <citation type="submission" date="2015-07" db="EMBL/GenBank/DDBJ databases">
        <title>Emmonsia species relationships and genome sequence.</title>
        <authorList>
            <consortium name="The Broad Institute Genomics Platform"/>
            <person name="Cuomo C.A."/>
            <person name="Munoz J.F."/>
            <person name="Imamovic A."/>
            <person name="Priest M.E."/>
            <person name="Young S."/>
            <person name="Clay O.K."/>
            <person name="McEwen J.G."/>
        </authorList>
    </citation>
    <scope>NUCLEOTIDE SEQUENCE [LARGE SCALE GENOMIC DNA]</scope>
    <source>
        <strain evidence="2 3">UAMH 9510</strain>
    </source>
</reference>
<keyword evidence="3" id="KW-1185">Reference proteome</keyword>
<organism evidence="2 3">
    <name type="scientific">Emergomyces pasteurianus Ep9510</name>
    <dbReference type="NCBI Taxonomy" id="1447872"/>
    <lineage>
        <taxon>Eukaryota</taxon>
        <taxon>Fungi</taxon>
        <taxon>Dikarya</taxon>
        <taxon>Ascomycota</taxon>
        <taxon>Pezizomycotina</taxon>
        <taxon>Eurotiomycetes</taxon>
        <taxon>Eurotiomycetidae</taxon>
        <taxon>Onygenales</taxon>
        <taxon>Ajellomycetaceae</taxon>
        <taxon>Emergomyces</taxon>
    </lineage>
</organism>
<accession>A0A1J9P2L9</accession>
<gene>
    <name evidence="2" type="ORF">AJ78_08563</name>
</gene>
<dbReference type="EMBL" id="LGRN01000799">
    <property type="protein sequence ID" value="OJD10422.1"/>
    <property type="molecule type" value="Genomic_DNA"/>
</dbReference>
<comment type="caution">
    <text evidence="2">The sequence shown here is derived from an EMBL/GenBank/DDBJ whole genome shotgun (WGS) entry which is preliminary data.</text>
</comment>
<evidence type="ECO:0000313" key="3">
    <source>
        <dbReference type="Proteomes" id="UP000182235"/>
    </source>
</evidence>
<protein>
    <submittedName>
        <fullName evidence="2">Uncharacterized protein</fullName>
    </submittedName>
</protein>
<name>A0A1J9P2L9_9EURO</name>
<dbReference type="Proteomes" id="UP000182235">
    <property type="component" value="Unassembled WGS sequence"/>
</dbReference>
<proteinExistence type="predicted"/>
<evidence type="ECO:0000313" key="2">
    <source>
        <dbReference type="EMBL" id="OJD10422.1"/>
    </source>
</evidence>
<sequence length="112" mass="12306">MALWVRAYRFHIQTGWPSEARSARPFIASATAFTAAAGGVCDRARDDVAAAPRDVRKDDQMAVGLRMQTPSFKAGPWSIRGHALTNHQHHNNPNILTSRDPGEQRATGLQQS</sequence>
<dbReference type="VEuPathDB" id="FungiDB:AJ78_08563"/>